<dbReference type="RefSeq" id="WP_112429321.1">
    <property type="nucleotide sequence ID" value="NZ_MCIF01000002.1"/>
</dbReference>
<comment type="similarity">
    <text evidence="2">Belongs to the class-V pyridoxal-phosphate-dependent aminotransferase family.</text>
</comment>
<evidence type="ECO:0000256" key="5">
    <source>
        <dbReference type="ARBA" id="ARBA00022898"/>
    </source>
</evidence>
<dbReference type="InterPro" id="IPR000192">
    <property type="entry name" value="Aminotrans_V_dom"/>
</dbReference>
<comment type="cofactor">
    <cofactor evidence="1 7">
        <name>pyridoxal 5'-phosphate</name>
        <dbReference type="ChEBI" id="CHEBI:597326"/>
    </cofactor>
</comment>
<dbReference type="FunFam" id="3.40.640.10:FF:000027">
    <property type="entry name" value="Serine--pyruvate aminotransferase, mitochondrial"/>
    <property type="match status" value="1"/>
</dbReference>
<dbReference type="GO" id="GO:0008453">
    <property type="term" value="F:alanine-glyoxylate transaminase activity"/>
    <property type="evidence" value="ECO:0007669"/>
    <property type="project" value="TreeGrafter"/>
</dbReference>
<dbReference type="Gene3D" id="3.90.1150.10">
    <property type="entry name" value="Aspartate Aminotransferase, domain 1"/>
    <property type="match status" value="1"/>
</dbReference>
<dbReference type="InterPro" id="IPR015421">
    <property type="entry name" value="PyrdxlP-dep_Trfase_major"/>
</dbReference>
<evidence type="ECO:0000256" key="4">
    <source>
        <dbReference type="ARBA" id="ARBA00022679"/>
    </source>
</evidence>
<dbReference type="InterPro" id="IPR024169">
    <property type="entry name" value="SP_NH2Trfase/AEP_transaminase"/>
</dbReference>
<dbReference type="GO" id="GO:0004760">
    <property type="term" value="F:L-serine-pyruvate transaminase activity"/>
    <property type="evidence" value="ECO:0007669"/>
    <property type="project" value="TreeGrafter"/>
</dbReference>
<dbReference type="EMBL" id="MCIF01000002">
    <property type="protein sequence ID" value="RAQ96063.1"/>
    <property type="molecule type" value="Genomic_DNA"/>
</dbReference>
<feature type="binding site" evidence="6">
    <location>
        <position position="358"/>
    </location>
    <ligand>
        <name>substrate</name>
    </ligand>
</feature>
<dbReference type="InterPro" id="IPR015424">
    <property type="entry name" value="PyrdxlP-dep_Trfase"/>
</dbReference>
<evidence type="ECO:0000256" key="6">
    <source>
        <dbReference type="PIRSR" id="PIRSR000524-1"/>
    </source>
</evidence>
<dbReference type="Proteomes" id="UP000248706">
    <property type="component" value="Unassembled WGS sequence"/>
</dbReference>
<evidence type="ECO:0000256" key="2">
    <source>
        <dbReference type="ARBA" id="ARBA00009236"/>
    </source>
</evidence>
<dbReference type="SUPFAM" id="SSF53383">
    <property type="entry name" value="PLP-dependent transferases"/>
    <property type="match status" value="1"/>
</dbReference>
<keyword evidence="4" id="KW-0808">Transferase</keyword>
<keyword evidence="3" id="KW-0032">Aminotransferase</keyword>
<keyword evidence="10" id="KW-1185">Reference proteome</keyword>
<accession>A0A328VKJ0</accession>
<organism evidence="9 10">
    <name type="scientific">Thermogemmatispora tikiterensis</name>
    <dbReference type="NCBI Taxonomy" id="1825093"/>
    <lineage>
        <taxon>Bacteria</taxon>
        <taxon>Bacillati</taxon>
        <taxon>Chloroflexota</taxon>
        <taxon>Ktedonobacteria</taxon>
        <taxon>Thermogemmatisporales</taxon>
        <taxon>Thermogemmatisporaceae</taxon>
        <taxon>Thermogemmatispora</taxon>
    </lineage>
</organism>
<dbReference type="InterPro" id="IPR015422">
    <property type="entry name" value="PyrdxlP-dep_Trfase_small"/>
</dbReference>
<feature type="modified residue" description="N6-(pyridoxal phosphate)lysine" evidence="7">
    <location>
        <position position="211"/>
    </location>
</feature>
<dbReference type="OrthoDB" id="389074at2"/>
<name>A0A328VKJ0_9CHLR</name>
<evidence type="ECO:0000256" key="1">
    <source>
        <dbReference type="ARBA" id="ARBA00001933"/>
    </source>
</evidence>
<proteinExistence type="inferred from homology"/>
<dbReference type="PANTHER" id="PTHR21152">
    <property type="entry name" value="AMINOTRANSFERASE CLASS V"/>
    <property type="match status" value="1"/>
</dbReference>
<sequence>MTPPRPGQTSLAQGTFSELNPPYRLLLGPGPCNVDPRVLRAASAPQLGHLDPFLLDTLGAIADQLRQVFQTQDELTLCVSGSGFAGAEAVLCNLLEEGDTLIAGSLGFFSGKIAEIAQRIGAHVILVESEPGQPLDPQQVAAAFARHPEAKLFATAIAETSTGLLQPLEELEQITHAHEALFVVDAVSGLGGIPINIEQMKIDACYAGSQKCLGAFPGLAPVTLNGRAVEVIKRRRKPVQSYYLDLLALQRYWNGDHAYHHTACSNLLFAMHEALRIVLEEGLETRWQRHRLHGQALRAGLQALGLTLLPRPGYELPVLTAVNLPPSVSENQLRQQLLTAYGLEVGGGLGSLKGHLLRIGLMGYNACRKNVETVLAALEQLLPSHGWPVQAGVALSAAATVYSQADQASEHA</sequence>
<gene>
    <name evidence="9" type="ORF">A4R35_11010</name>
</gene>
<dbReference type="Gene3D" id="3.40.640.10">
    <property type="entry name" value="Type I PLP-dependent aspartate aminotransferase-like (Major domain)"/>
    <property type="match status" value="1"/>
</dbReference>
<evidence type="ECO:0000259" key="8">
    <source>
        <dbReference type="Pfam" id="PF00266"/>
    </source>
</evidence>
<dbReference type="Pfam" id="PF00266">
    <property type="entry name" value="Aminotran_5"/>
    <property type="match status" value="1"/>
</dbReference>
<evidence type="ECO:0000313" key="10">
    <source>
        <dbReference type="Proteomes" id="UP000248706"/>
    </source>
</evidence>
<evidence type="ECO:0000313" key="9">
    <source>
        <dbReference type="EMBL" id="RAQ96063.1"/>
    </source>
</evidence>
<comment type="caution">
    <text evidence="9">The sequence shown here is derived from an EMBL/GenBank/DDBJ whole genome shotgun (WGS) entry which is preliminary data.</text>
</comment>
<dbReference type="AlphaFoldDB" id="A0A328VKJ0"/>
<dbReference type="PANTHER" id="PTHR21152:SF40">
    <property type="entry name" value="ALANINE--GLYOXYLATE AMINOTRANSFERASE"/>
    <property type="match status" value="1"/>
</dbReference>
<evidence type="ECO:0000256" key="3">
    <source>
        <dbReference type="ARBA" id="ARBA00022576"/>
    </source>
</evidence>
<evidence type="ECO:0000256" key="7">
    <source>
        <dbReference type="PIRSR" id="PIRSR000524-50"/>
    </source>
</evidence>
<reference evidence="9 10" key="1">
    <citation type="submission" date="2016-08" db="EMBL/GenBank/DDBJ databases">
        <title>Analysis of Carbohydrate Active Enzymes in Thermogemmatispora T81 Reveals Carbohydrate Degradation Ability.</title>
        <authorList>
            <person name="Tomazini A."/>
            <person name="Lal S."/>
            <person name="Stott M."/>
            <person name="Henrissat B."/>
            <person name="Polikarpov I."/>
            <person name="Sparling R."/>
            <person name="Levin D.B."/>
        </authorList>
    </citation>
    <scope>NUCLEOTIDE SEQUENCE [LARGE SCALE GENOMIC DNA]</scope>
    <source>
        <strain evidence="9 10">T81</strain>
    </source>
</reference>
<dbReference type="GO" id="GO:0019265">
    <property type="term" value="P:glycine biosynthetic process, by transamination of glyoxylate"/>
    <property type="evidence" value="ECO:0007669"/>
    <property type="project" value="TreeGrafter"/>
</dbReference>
<feature type="domain" description="Aminotransferase class V" evidence="8">
    <location>
        <begin position="62"/>
        <end position="365"/>
    </location>
</feature>
<keyword evidence="5 7" id="KW-0663">Pyridoxal phosphate</keyword>
<dbReference type="PIRSF" id="PIRSF000524">
    <property type="entry name" value="SPT"/>
    <property type="match status" value="1"/>
</dbReference>
<protein>
    <recommendedName>
        <fullName evidence="8">Aminotransferase class V domain-containing protein</fullName>
    </recommendedName>
</protein>